<name>A0AAN8G232_PATCE</name>
<reference evidence="1 2" key="1">
    <citation type="submission" date="2024-01" db="EMBL/GenBank/DDBJ databases">
        <title>The genome of the rayed Mediterranean limpet Patella caerulea (Linnaeus, 1758).</title>
        <authorList>
            <person name="Anh-Thu Weber A."/>
            <person name="Halstead-Nussloch G."/>
        </authorList>
    </citation>
    <scope>NUCLEOTIDE SEQUENCE [LARGE SCALE GENOMIC DNA]</scope>
    <source>
        <strain evidence="1">AATW-2023a</strain>
        <tissue evidence="1">Whole specimen</tissue>
    </source>
</reference>
<dbReference type="AlphaFoldDB" id="A0AAN8G232"/>
<protein>
    <submittedName>
        <fullName evidence="1">Uncharacterized protein</fullName>
    </submittedName>
</protein>
<accession>A0AAN8G232</accession>
<dbReference type="EMBL" id="JAZGQO010000021">
    <property type="protein sequence ID" value="KAK6166358.1"/>
    <property type="molecule type" value="Genomic_DNA"/>
</dbReference>
<keyword evidence="2" id="KW-1185">Reference proteome</keyword>
<dbReference type="Proteomes" id="UP001347796">
    <property type="component" value="Unassembled WGS sequence"/>
</dbReference>
<gene>
    <name evidence="1" type="ORF">SNE40_023075</name>
</gene>
<proteinExistence type="predicted"/>
<evidence type="ECO:0000313" key="2">
    <source>
        <dbReference type="Proteomes" id="UP001347796"/>
    </source>
</evidence>
<organism evidence="1 2">
    <name type="scientific">Patella caerulea</name>
    <name type="common">Rayed Mediterranean limpet</name>
    <dbReference type="NCBI Taxonomy" id="87958"/>
    <lineage>
        <taxon>Eukaryota</taxon>
        <taxon>Metazoa</taxon>
        <taxon>Spiralia</taxon>
        <taxon>Lophotrochozoa</taxon>
        <taxon>Mollusca</taxon>
        <taxon>Gastropoda</taxon>
        <taxon>Patellogastropoda</taxon>
        <taxon>Patelloidea</taxon>
        <taxon>Patellidae</taxon>
        <taxon>Patella</taxon>
    </lineage>
</organism>
<sequence length="120" mass="13801">MNCEPEVKGGTKMRKISMGKCERVRYKNPKCGISETTSDRIQFLDDYRRRKVLSITAVTEEFLKKRIDIDYSETTPDPTFQPLPHLFQFSLVVLLQGLKLINTALDLDSSVKMLDLGLFQ</sequence>
<comment type="caution">
    <text evidence="1">The sequence shown here is derived from an EMBL/GenBank/DDBJ whole genome shotgun (WGS) entry which is preliminary data.</text>
</comment>
<evidence type="ECO:0000313" key="1">
    <source>
        <dbReference type="EMBL" id="KAK6166358.1"/>
    </source>
</evidence>